<dbReference type="Proteomes" id="UP001501594">
    <property type="component" value="Unassembled WGS sequence"/>
</dbReference>
<dbReference type="PANTHER" id="PTHR33164:SF106">
    <property type="entry name" value="TRANSCRIPTIONAL REGULATORY PROTEIN"/>
    <property type="match status" value="1"/>
</dbReference>
<dbReference type="InterPro" id="IPR036390">
    <property type="entry name" value="WH_DNA-bd_sf"/>
</dbReference>
<dbReference type="PROSITE" id="PS50995">
    <property type="entry name" value="HTH_MARR_2"/>
    <property type="match status" value="1"/>
</dbReference>
<dbReference type="InterPro" id="IPR000835">
    <property type="entry name" value="HTH_MarR-typ"/>
</dbReference>
<dbReference type="Gene3D" id="1.10.10.10">
    <property type="entry name" value="Winged helix-like DNA-binding domain superfamily/Winged helix DNA-binding domain"/>
    <property type="match status" value="1"/>
</dbReference>
<comment type="caution">
    <text evidence="2">The sequence shown here is derived from an EMBL/GenBank/DDBJ whole genome shotgun (WGS) entry which is preliminary data.</text>
</comment>
<gene>
    <name evidence="2" type="ORF">GCM10022256_31640</name>
</gene>
<reference evidence="3" key="1">
    <citation type="journal article" date="2019" name="Int. J. Syst. Evol. Microbiol.">
        <title>The Global Catalogue of Microorganisms (GCM) 10K type strain sequencing project: providing services to taxonomists for standard genome sequencing and annotation.</title>
        <authorList>
            <consortium name="The Broad Institute Genomics Platform"/>
            <consortium name="The Broad Institute Genome Sequencing Center for Infectious Disease"/>
            <person name="Wu L."/>
            <person name="Ma J."/>
        </authorList>
    </citation>
    <scope>NUCLEOTIDE SEQUENCE [LARGE SCALE GENOMIC DNA]</scope>
    <source>
        <strain evidence="3">JCM 17442</strain>
    </source>
</reference>
<protein>
    <recommendedName>
        <fullName evidence="1">HTH marR-type domain-containing protein</fullName>
    </recommendedName>
</protein>
<evidence type="ECO:0000259" key="1">
    <source>
        <dbReference type="PROSITE" id="PS50995"/>
    </source>
</evidence>
<dbReference type="PANTHER" id="PTHR33164">
    <property type="entry name" value="TRANSCRIPTIONAL REGULATOR, MARR FAMILY"/>
    <property type="match status" value="1"/>
</dbReference>
<name>A0ABP8E5P9_9MICO</name>
<dbReference type="SMART" id="SM00347">
    <property type="entry name" value="HTH_MARR"/>
    <property type="match status" value="1"/>
</dbReference>
<dbReference type="InterPro" id="IPR036388">
    <property type="entry name" value="WH-like_DNA-bd_sf"/>
</dbReference>
<dbReference type="SUPFAM" id="SSF46785">
    <property type="entry name" value="Winged helix' DNA-binding domain"/>
    <property type="match status" value="1"/>
</dbReference>
<evidence type="ECO:0000313" key="2">
    <source>
        <dbReference type="EMBL" id="GAA4267552.1"/>
    </source>
</evidence>
<dbReference type="EMBL" id="BAABAU010000004">
    <property type="protein sequence ID" value="GAA4267552.1"/>
    <property type="molecule type" value="Genomic_DNA"/>
</dbReference>
<organism evidence="2 3">
    <name type="scientific">Frondihabitans peucedani</name>
    <dbReference type="NCBI Taxonomy" id="598626"/>
    <lineage>
        <taxon>Bacteria</taxon>
        <taxon>Bacillati</taxon>
        <taxon>Actinomycetota</taxon>
        <taxon>Actinomycetes</taxon>
        <taxon>Micrococcales</taxon>
        <taxon>Microbacteriaceae</taxon>
        <taxon>Frondihabitans</taxon>
    </lineage>
</organism>
<evidence type="ECO:0000313" key="3">
    <source>
        <dbReference type="Proteomes" id="UP001501594"/>
    </source>
</evidence>
<sequence length="164" mass="17915">MMADVFEASWERSEVGVMEALRGWSVAFAELNQHMAEWMDLPTTDAQALGQVLWADSDGEPLSPGRLGQRIGMTSGSVAVLVNRLESAGLLERSREHADRRRVTLRPTEAAKQRARAFTETSVAEIGATLHETPAQDLAAVEAFLNRMVAAATTAAERLREGRP</sequence>
<proteinExistence type="predicted"/>
<feature type="domain" description="HTH marR-type" evidence="1">
    <location>
        <begin position="1"/>
        <end position="150"/>
    </location>
</feature>
<dbReference type="Pfam" id="PF12802">
    <property type="entry name" value="MarR_2"/>
    <property type="match status" value="1"/>
</dbReference>
<dbReference type="InterPro" id="IPR039422">
    <property type="entry name" value="MarR/SlyA-like"/>
</dbReference>
<accession>A0ABP8E5P9</accession>
<keyword evidence="3" id="KW-1185">Reference proteome</keyword>